<proteinExistence type="predicted"/>
<dbReference type="InterPro" id="IPR000253">
    <property type="entry name" value="FHA_dom"/>
</dbReference>
<dbReference type="EMBL" id="CAHIKZ030002068">
    <property type="protein sequence ID" value="CAE1280457.1"/>
    <property type="molecule type" value="Genomic_DNA"/>
</dbReference>
<dbReference type="AlphaFoldDB" id="A0A812CUQ3"/>
<organism evidence="2 3">
    <name type="scientific">Acanthosepion pharaonis</name>
    <name type="common">Pharaoh cuttlefish</name>
    <name type="synonym">Sepia pharaonis</name>
    <dbReference type="NCBI Taxonomy" id="158019"/>
    <lineage>
        <taxon>Eukaryota</taxon>
        <taxon>Metazoa</taxon>
        <taxon>Spiralia</taxon>
        <taxon>Lophotrochozoa</taxon>
        <taxon>Mollusca</taxon>
        <taxon>Cephalopoda</taxon>
        <taxon>Coleoidea</taxon>
        <taxon>Decapodiformes</taxon>
        <taxon>Sepiida</taxon>
        <taxon>Sepiina</taxon>
        <taxon>Sepiidae</taxon>
        <taxon>Acanthosepion</taxon>
    </lineage>
</organism>
<protein>
    <recommendedName>
        <fullName evidence="1">FHA domain-containing protein</fullName>
    </recommendedName>
</protein>
<reference evidence="2" key="1">
    <citation type="submission" date="2021-01" db="EMBL/GenBank/DDBJ databases">
        <authorList>
            <person name="Li R."/>
            <person name="Bekaert M."/>
        </authorList>
    </citation>
    <scope>NUCLEOTIDE SEQUENCE</scope>
    <source>
        <strain evidence="2">Farmed</strain>
    </source>
</reference>
<dbReference type="PROSITE" id="PS50006">
    <property type="entry name" value="FHA_DOMAIN"/>
    <property type="match status" value="1"/>
</dbReference>
<comment type="caution">
    <text evidence="2">The sequence shown here is derived from an EMBL/GenBank/DDBJ whole genome shotgun (WGS) entry which is preliminary data.</text>
</comment>
<dbReference type="SUPFAM" id="SSF49879">
    <property type="entry name" value="SMAD/FHA domain"/>
    <property type="match status" value="1"/>
</dbReference>
<dbReference type="Pfam" id="PF00498">
    <property type="entry name" value="FHA"/>
    <property type="match status" value="1"/>
</dbReference>
<accession>A0A812CUQ3</accession>
<dbReference type="OrthoDB" id="436852at2759"/>
<dbReference type="Proteomes" id="UP000597762">
    <property type="component" value="Unassembled WGS sequence"/>
</dbReference>
<gene>
    <name evidence="2" type="ORF">SPHA_42343</name>
</gene>
<dbReference type="InterPro" id="IPR008984">
    <property type="entry name" value="SMAD_FHA_dom_sf"/>
</dbReference>
<evidence type="ECO:0000313" key="2">
    <source>
        <dbReference type="EMBL" id="CAE1280457.1"/>
    </source>
</evidence>
<name>A0A812CUQ3_ACAPH</name>
<feature type="domain" description="FHA" evidence="1">
    <location>
        <begin position="35"/>
        <end position="92"/>
    </location>
</feature>
<keyword evidence="3" id="KW-1185">Reference proteome</keyword>
<evidence type="ECO:0000259" key="1">
    <source>
        <dbReference type="PROSITE" id="PS50006"/>
    </source>
</evidence>
<evidence type="ECO:0000313" key="3">
    <source>
        <dbReference type="Proteomes" id="UP000597762"/>
    </source>
</evidence>
<dbReference type="SMART" id="SM00240">
    <property type="entry name" value="FHA"/>
    <property type="match status" value="1"/>
</dbReference>
<dbReference type="Gene3D" id="2.60.200.20">
    <property type="match status" value="1"/>
</dbReference>
<sequence length="288" mass="32516">MVEGDNKVRLRRINIVNGQGVTCFPIMILKENGVTTFGRSPKNDYLLDSNFLKNFISRFHCKVECSKTSNGKLEYKIFDTSLNGTFVNDYRLTADGHMLCPGDRVNFGHLNGFNIKPGNLARQPKSEFQFIFEFVTAKEACSPEAANKKLLWKSPCCKSGQECSSKKKRKKKPLNMKSILSYYQPKSKITEEKEESQSSDSSGLVCFIFDESTHKIRRISPSPNKNDSLSTVIKTNMTKDLTSDSGIAKEIDDSEDSDANLFDRVLFSVDKFLHHNSDSDIFASDEEP</sequence>